<comment type="caution">
    <text evidence="2">The sequence shown here is derived from an EMBL/GenBank/DDBJ whole genome shotgun (WGS) entry which is preliminary data.</text>
</comment>
<evidence type="ECO:0000313" key="3">
    <source>
        <dbReference type="Proteomes" id="UP000029994"/>
    </source>
</evidence>
<feature type="domain" description="N-acetyltransferase" evidence="1">
    <location>
        <begin position="3"/>
        <end position="147"/>
    </location>
</feature>
<organism evidence="2 3">
    <name type="scientific">Vibrio navarrensis</name>
    <dbReference type="NCBI Taxonomy" id="29495"/>
    <lineage>
        <taxon>Bacteria</taxon>
        <taxon>Pseudomonadati</taxon>
        <taxon>Pseudomonadota</taxon>
        <taxon>Gammaproteobacteria</taxon>
        <taxon>Vibrionales</taxon>
        <taxon>Vibrionaceae</taxon>
        <taxon>Vibrio</taxon>
    </lineage>
</organism>
<dbReference type="GeneID" id="43683380"/>
<evidence type="ECO:0000313" key="2">
    <source>
        <dbReference type="EMBL" id="KGK11491.1"/>
    </source>
</evidence>
<dbReference type="STRING" id="29495.EA26_09280"/>
<dbReference type="Proteomes" id="UP000029994">
    <property type="component" value="Unassembled WGS sequence"/>
</dbReference>
<gene>
    <name evidence="2" type="ORF">EA26_09280</name>
</gene>
<dbReference type="SUPFAM" id="SSF55729">
    <property type="entry name" value="Acyl-CoA N-acyltransferases (Nat)"/>
    <property type="match status" value="1"/>
</dbReference>
<dbReference type="eggNOG" id="COG0456">
    <property type="taxonomic scope" value="Bacteria"/>
</dbReference>
<dbReference type="InterPro" id="IPR016181">
    <property type="entry name" value="Acyl_CoA_acyltransferase"/>
</dbReference>
<reference evidence="2 3" key="1">
    <citation type="submission" date="2014-04" db="EMBL/GenBank/DDBJ databases">
        <title>Genome sequencing of Vibrio navarrensis strains.</title>
        <authorList>
            <person name="Gladney L.M."/>
            <person name="Katz L.S."/>
            <person name="Marino-Ramirez L."/>
            <person name="Jordan I.K."/>
        </authorList>
    </citation>
    <scope>NUCLEOTIDE SEQUENCE [LARGE SCALE GENOMIC DNA]</scope>
    <source>
        <strain evidence="2 3">ATCC 51183</strain>
    </source>
</reference>
<dbReference type="RefSeq" id="WP_039426960.1">
    <property type="nucleotide sequence ID" value="NZ_CP061844.1"/>
</dbReference>
<name>A0A099MNF5_9VIBR</name>
<protein>
    <recommendedName>
        <fullName evidence="1">N-acetyltransferase domain-containing protein</fullName>
    </recommendedName>
</protein>
<dbReference type="CDD" id="cd04301">
    <property type="entry name" value="NAT_SF"/>
    <property type="match status" value="1"/>
</dbReference>
<dbReference type="PROSITE" id="PS51186">
    <property type="entry name" value="GNAT"/>
    <property type="match status" value="1"/>
</dbReference>
<sequence length="147" mass="16616">MDVTLSHIDKNNYQAVCQLELAKYQEELVISNTWSLIESFYHENTQARAICLEGKAVGFIMWETCSDSLVTLRRIMVDYAHQRHGIGRCAIDLLLAEMVSLPAVKKLQVEYPRNNRAAKAFFTAVGFEVEEGQSESNILSASMLVDK</sequence>
<dbReference type="Gene3D" id="3.40.630.30">
    <property type="match status" value="1"/>
</dbReference>
<dbReference type="InterPro" id="IPR000182">
    <property type="entry name" value="GNAT_dom"/>
</dbReference>
<dbReference type="AlphaFoldDB" id="A0A099MNF5"/>
<keyword evidence="3" id="KW-1185">Reference proteome</keyword>
<dbReference type="GO" id="GO:0016747">
    <property type="term" value="F:acyltransferase activity, transferring groups other than amino-acyl groups"/>
    <property type="evidence" value="ECO:0007669"/>
    <property type="project" value="InterPro"/>
</dbReference>
<dbReference type="EMBL" id="JMCG01000001">
    <property type="protein sequence ID" value="KGK11491.1"/>
    <property type="molecule type" value="Genomic_DNA"/>
</dbReference>
<dbReference type="Pfam" id="PF00583">
    <property type="entry name" value="Acetyltransf_1"/>
    <property type="match status" value="1"/>
</dbReference>
<accession>A0A099MNF5</accession>
<proteinExistence type="predicted"/>
<evidence type="ECO:0000259" key="1">
    <source>
        <dbReference type="PROSITE" id="PS51186"/>
    </source>
</evidence>